<organism evidence="12 13">
    <name type="scientific">Microbacterium schleiferi</name>
    <dbReference type="NCBI Taxonomy" id="69362"/>
    <lineage>
        <taxon>Bacteria</taxon>
        <taxon>Bacillati</taxon>
        <taxon>Actinomycetota</taxon>
        <taxon>Actinomycetes</taxon>
        <taxon>Micrococcales</taxon>
        <taxon>Microbacteriaceae</taxon>
        <taxon>Microbacterium</taxon>
    </lineage>
</organism>
<keyword evidence="8 9" id="KW-0472">Membrane</keyword>
<proteinExistence type="inferred from homology"/>
<keyword evidence="2 9" id="KW-1003">Cell membrane</keyword>
<evidence type="ECO:0000256" key="7">
    <source>
        <dbReference type="ARBA" id="ARBA00022989"/>
    </source>
</evidence>
<dbReference type="PANTHER" id="PTHR33695:SF1">
    <property type="entry name" value="LIPOPROTEIN SIGNAL PEPTIDASE"/>
    <property type="match status" value="1"/>
</dbReference>
<evidence type="ECO:0000256" key="2">
    <source>
        <dbReference type="ARBA" id="ARBA00022475"/>
    </source>
</evidence>
<evidence type="ECO:0000256" key="5">
    <source>
        <dbReference type="ARBA" id="ARBA00022750"/>
    </source>
</evidence>
<dbReference type="GO" id="GO:0005886">
    <property type="term" value="C:plasma membrane"/>
    <property type="evidence" value="ECO:0007669"/>
    <property type="project" value="UniProtKB-SubCell"/>
</dbReference>
<dbReference type="PRINTS" id="PR00781">
    <property type="entry name" value="LIPOSIGPTASE"/>
</dbReference>
<comment type="caution">
    <text evidence="9">Lacks conserved residue(s) required for the propagation of feature annotation.</text>
</comment>
<dbReference type="Pfam" id="PF01252">
    <property type="entry name" value="Peptidase_A8"/>
    <property type="match status" value="1"/>
</dbReference>
<evidence type="ECO:0000256" key="9">
    <source>
        <dbReference type="HAMAP-Rule" id="MF_00161"/>
    </source>
</evidence>
<reference evidence="12 13" key="1">
    <citation type="submission" date="2020-11" db="EMBL/GenBank/DDBJ databases">
        <title>Amino acid is mineralized and recycled by bacteria in oceanic microbiome.</title>
        <authorList>
            <person name="Zheng L.Y."/>
        </authorList>
    </citation>
    <scope>NUCLEOTIDE SEQUENCE [LARGE SCALE GENOMIC DNA]</scope>
    <source>
        <strain evidence="12 13">A32-1</strain>
    </source>
</reference>
<feature type="active site" evidence="9">
    <location>
        <position position="129"/>
    </location>
</feature>
<evidence type="ECO:0000313" key="12">
    <source>
        <dbReference type="EMBL" id="QPE05601.1"/>
    </source>
</evidence>
<evidence type="ECO:0000256" key="10">
    <source>
        <dbReference type="RuleBase" id="RU004181"/>
    </source>
</evidence>
<evidence type="ECO:0000256" key="6">
    <source>
        <dbReference type="ARBA" id="ARBA00022801"/>
    </source>
</evidence>
<evidence type="ECO:0000256" key="1">
    <source>
        <dbReference type="ARBA" id="ARBA00006139"/>
    </source>
</evidence>
<comment type="function">
    <text evidence="9">This protein specifically catalyzes the removal of signal peptides from prolipoproteins.</text>
</comment>
<comment type="subcellular location">
    <subcellularLocation>
        <location evidence="9">Cell membrane</location>
        <topology evidence="9">Multi-pass membrane protein</topology>
    </subcellularLocation>
</comment>
<comment type="catalytic activity">
    <reaction evidence="9">
        <text>Release of signal peptides from bacterial membrane prolipoproteins. Hydrolyzes -Xaa-Yaa-Zaa-|-(S,diacylglyceryl)Cys-, in which Xaa is hydrophobic (preferably Leu), and Yaa (Ala or Ser) and Zaa (Gly or Ala) have small, neutral side chains.</text>
        <dbReference type="EC" id="3.4.23.36"/>
    </reaction>
</comment>
<dbReference type="EMBL" id="CP064760">
    <property type="protein sequence ID" value="QPE05601.1"/>
    <property type="molecule type" value="Genomic_DNA"/>
</dbReference>
<dbReference type="InterPro" id="IPR001872">
    <property type="entry name" value="Peptidase_A8"/>
</dbReference>
<evidence type="ECO:0000256" key="11">
    <source>
        <dbReference type="SAM" id="MobiDB-lite"/>
    </source>
</evidence>
<dbReference type="UniPathway" id="UPA00665"/>
<keyword evidence="7 9" id="KW-1133">Transmembrane helix</keyword>
<feature type="transmembrane region" description="Helical" evidence="9">
    <location>
        <begin position="96"/>
        <end position="113"/>
    </location>
</feature>
<feature type="transmembrane region" description="Helical" evidence="9">
    <location>
        <begin position="68"/>
        <end position="89"/>
    </location>
</feature>
<sequence>MASRPPLRHAAAGITIALLAILVLAADQFSKYLALTNLPLEQPVPVWGEFLQFYLVKNPGAAFSLGEGFTWIFTIALAVVAGVIVWLAATRVQSRLWAIVLGLLLGGVLGNLSDRLFREPGFPVGHVVDFINTPWMWFWMSPAIYNVADIFIVSMMIGVALLVIVGVQMDGKRHHHHESDPAEEETILGAAGDEFPPGGGVAGGFDSEFPVADPYAGVPRSEIGLPPLTEAEQEAVAREADRIADEESRHRDS</sequence>
<dbReference type="GO" id="GO:0004190">
    <property type="term" value="F:aspartic-type endopeptidase activity"/>
    <property type="evidence" value="ECO:0007669"/>
    <property type="project" value="UniProtKB-UniRule"/>
</dbReference>
<dbReference type="KEGG" id="msf:IT882_06260"/>
<protein>
    <recommendedName>
        <fullName evidence="9">Lipoprotein signal peptidase</fullName>
        <ecNumber evidence="9">3.4.23.36</ecNumber>
    </recommendedName>
    <alternativeName>
        <fullName evidence="9">Prolipoprotein signal peptidase</fullName>
    </alternativeName>
    <alternativeName>
        <fullName evidence="9">Signal peptidase II</fullName>
        <shortName evidence="9">SPase II</shortName>
    </alternativeName>
</protein>
<feature type="compositionally biased region" description="Basic and acidic residues" evidence="11">
    <location>
        <begin position="235"/>
        <end position="253"/>
    </location>
</feature>
<feature type="region of interest" description="Disordered" evidence="11">
    <location>
        <begin position="215"/>
        <end position="253"/>
    </location>
</feature>
<comment type="pathway">
    <text evidence="9">Protein modification; lipoprotein biosynthesis (signal peptide cleavage).</text>
</comment>
<evidence type="ECO:0000256" key="4">
    <source>
        <dbReference type="ARBA" id="ARBA00022692"/>
    </source>
</evidence>
<accession>A0A7S8RIN2</accession>
<keyword evidence="13" id="KW-1185">Reference proteome</keyword>
<feature type="active site" evidence="9">
    <location>
        <position position="149"/>
    </location>
</feature>
<keyword evidence="6 9" id="KW-0378">Hydrolase</keyword>
<feature type="transmembrane region" description="Helical" evidence="9">
    <location>
        <begin position="143"/>
        <end position="167"/>
    </location>
</feature>
<evidence type="ECO:0000256" key="8">
    <source>
        <dbReference type="ARBA" id="ARBA00023136"/>
    </source>
</evidence>
<dbReference type="Proteomes" id="UP000594480">
    <property type="component" value="Chromosome"/>
</dbReference>
<evidence type="ECO:0000256" key="3">
    <source>
        <dbReference type="ARBA" id="ARBA00022670"/>
    </source>
</evidence>
<dbReference type="GO" id="GO:0006508">
    <property type="term" value="P:proteolysis"/>
    <property type="evidence" value="ECO:0007669"/>
    <property type="project" value="UniProtKB-KW"/>
</dbReference>
<dbReference type="AlphaFoldDB" id="A0A7S8RIN2"/>
<dbReference type="PANTHER" id="PTHR33695">
    <property type="entry name" value="LIPOPROTEIN SIGNAL PEPTIDASE"/>
    <property type="match status" value="1"/>
</dbReference>
<dbReference type="NCBIfam" id="TIGR00077">
    <property type="entry name" value="lspA"/>
    <property type="match status" value="1"/>
</dbReference>
<keyword evidence="4 9" id="KW-0812">Transmembrane</keyword>
<name>A0A7S8RIN2_9MICO</name>
<comment type="similarity">
    <text evidence="1 9 10">Belongs to the peptidase A8 family.</text>
</comment>
<gene>
    <name evidence="9 12" type="primary">lspA</name>
    <name evidence="12" type="ORF">IT882_06260</name>
</gene>
<dbReference type="HAMAP" id="MF_00161">
    <property type="entry name" value="LspA"/>
    <property type="match status" value="1"/>
</dbReference>
<keyword evidence="3 9" id="KW-0645">Protease</keyword>
<dbReference type="EC" id="3.4.23.36" evidence="9"/>
<evidence type="ECO:0000313" key="13">
    <source>
        <dbReference type="Proteomes" id="UP000594480"/>
    </source>
</evidence>
<keyword evidence="5 9" id="KW-0064">Aspartyl protease</keyword>